<proteinExistence type="predicted"/>
<name>A0ABR4HJ57_9EURO</name>
<dbReference type="SUPFAM" id="SSF53335">
    <property type="entry name" value="S-adenosyl-L-methionine-dependent methyltransferases"/>
    <property type="match status" value="1"/>
</dbReference>
<dbReference type="InterPro" id="IPR029063">
    <property type="entry name" value="SAM-dependent_MTases_sf"/>
</dbReference>
<evidence type="ECO:0000313" key="1">
    <source>
        <dbReference type="EMBL" id="KAL2815204.1"/>
    </source>
</evidence>
<comment type="caution">
    <text evidence="1">The sequence shown here is derived from an EMBL/GenBank/DDBJ whole genome shotgun (WGS) entry which is preliminary data.</text>
</comment>
<evidence type="ECO:0008006" key="3">
    <source>
        <dbReference type="Google" id="ProtNLM"/>
    </source>
</evidence>
<dbReference type="Proteomes" id="UP001610335">
    <property type="component" value="Unassembled WGS sequence"/>
</dbReference>
<dbReference type="EMBL" id="JBFXLS010000115">
    <property type="protein sequence ID" value="KAL2815204.1"/>
    <property type="molecule type" value="Genomic_DNA"/>
</dbReference>
<accession>A0ABR4HJ57</accession>
<reference evidence="1 2" key="1">
    <citation type="submission" date="2024-07" db="EMBL/GenBank/DDBJ databases">
        <title>Section-level genome sequencing and comparative genomics of Aspergillus sections Usti and Cavernicolus.</title>
        <authorList>
            <consortium name="Lawrence Berkeley National Laboratory"/>
            <person name="Nybo J.L."/>
            <person name="Vesth T.C."/>
            <person name="Theobald S."/>
            <person name="Frisvad J.C."/>
            <person name="Larsen T.O."/>
            <person name="Kjaerboelling I."/>
            <person name="Rothschild-Mancinelli K."/>
            <person name="Lyhne E.K."/>
            <person name="Kogle M.E."/>
            <person name="Barry K."/>
            <person name="Clum A."/>
            <person name="Na H."/>
            <person name="Ledsgaard L."/>
            <person name="Lin J."/>
            <person name="Lipzen A."/>
            <person name="Kuo A."/>
            <person name="Riley R."/>
            <person name="Mondo S."/>
            <person name="LaButti K."/>
            <person name="Haridas S."/>
            <person name="Pangalinan J."/>
            <person name="Salamov A.A."/>
            <person name="Simmons B.A."/>
            <person name="Magnuson J.K."/>
            <person name="Chen J."/>
            <person name="Drula E."/>
            <person name="Henrissat B."/>
            <person name="Wiebenga A."/>
            <person name="Lubbers R.J."/>
            <person name="Gomes A.C."/>
            <person name="Makela M.R."/>
            <person name="Stajich J."/>
            <person name="Grigoriev I.V."/>
            <person name="Mortensen U.H."/>
            <person name="De vries R.P."/>
            <person name="Baker S.E."/>
            <person name="Andersen M.R."/>
        </authorList>
    </citation>
    <scope>NUCLEOTIDE SEQUENCE [LARGE SCALE GENOMIC DNA]</scope>
    <source>
        <strain evidence="1 2">CBS 600.67</strain>
    </source>
</reference>
<keyword evidence="2" id="KW-1185">Reference proteome</keyword>
<protein>
    <recommendedName>
        <fullName evidence="3">Ribosomal RNA methyltransferase FtsJ domain-containing protein</fullName>
    </recommendedName>
</protein>
<gene>
    <name evidence="1" type="ORF">BDW59DRAFT_166877</name>
</gene>
<evidence type="ECO:0000313" key="2">
    <source>
        <dbReference type="Proteomes" id="UP001610335"/>
    </source>
</evidence>
<organism evidence="1 2">
    <name type="scientific">Aspergillus cavernicola</name>
    <dbReference type="NCBI Taxonomy" id="176166"/>
    <lineage>
        <taxon>Eukaryota</taxon>
        <taxon>Fungi</taxon>
        <taxon>Dikarya</taxon>
        <taxon>Ascomycota</taxon>
        <taxon>Pezizomycotina</taxon>
        <taxon>Eurotiomycetes</taxon>
        <taxon>Eurotiomycetidae</taxon>
        <taxon>Eurotiales</taxon>
        <taxon>Aspergillaceae</taxon>
        <taxon>Aspergillus</taxon>
        <taxon>Aspergillus subgen. Nidulantes</taxon>
    </lineage>
</organism>
<sequence>MEENPAFRDLSELKGKSWATPAGDTFFDARQETAKKTDRKTRDNFYHMTKQIGKQLVSVTDLLDLGTDTPRILDLCMAPGGFSATVKANLPDSRIDGLSLPVEIGGLQVMARSLCDDVILGDITMYVSEMGMDDEIPTEPQTSTI</sequence>